<evidence type="ECO:0000313" key="2">
    <source>
        <dbReference type="Proteomes" id="UP000304953"/>
    </source>
</evidence>
<accession>A0AC61RLG5</accession>
<organism evidence="1 2">
    <name type="scientific">Petralouisia muris</name>
    <dbReference type="NCBI Taxonomy" id="3032872"/>
    <lineage>
        <taxon>Bacteria</taxon>
        <taxon>Bacillati</taxon>
        <taxon>Bacillota</taxon>
        <taxon>Clostridia</taxon>
        <taxon>Lachnospirales</taxon>
        <taxon>Lachnospiraceae</taxon>
        <taxon>Petralouisia</taxon>
    </lineage>
</organism>
<comment type="caution">
    <text evidence="1">The sequence shown here is derived from an EMBL/GenBank/DDBJ whole genome shotgun (WGS) entry which is preliminary data.</text>
</comment>
<evidence type="ECO:0000313" key="1">
    <source>
        <dbReference type="EMBL" id="TGY86604.1"/>
    </source>
</evidence>
<reference evidence="1" key="1">
    <citation type="submission" date="2019-04" db="EMBL/GenBank/DDBJ databases">
        <title>Microbes associate with the intestines of laboratory mice.</title>
        <authorList>
            <person name="Navarre W."/>
            <person name="Wong E."/>
            <person name="Huang K."/>
            <person name="Tropini C."/>
            <person name="Ng K."/>
            <person name="Yu B."/>
        </authorList>
    </citation>
    <scope>NUCLEOTIDE SEQUENCE</scope>
    <source>
        <strain evidence="1">NM01_1-7b</strain>
    </source>
</reference>
<sequence length="175" mass="18996">MSNLEKIQKGMRVFQILSKIVLVFAIVGVALTSIAAVLVAADVLNEKNQFLHFLSASAEMSKGQLVGILTAADISLLFGGVITLFVYRYFTAELKEGTPFTSAGADRVKQLGIITIVLSVISVCITDFIYERIHLSSWNMFDDSGSVTPGICLLLLAMVMRYGAELEQKTKGGKI</sequence>
<gene>
    <name evidence="1" type="ORF">E5329_28100</name>
</gene>
<dbReference type="EMBL" id="SRYA01000148">
    <property type="protein sequence ID" value="TGY86604.1"/>
    <property type="molecule type" value="Genomic_DNA"/>
</dbReference>
<keyword evidence="2" id="KW-1185">Reference proteome</keyword>
<proteinExistence type="predicted"/>
<dbReference type="Proteomes" id="UP000304953">
    <property type="component" value="Unassembled WGS sequence"/>
</dbReference>
<protein>
    <submittedName>
        <fullName evidence="1">Uncharacterized protein</fullName>
    </submittedName>
</protein>
<name>A0AC61RLG5_9FIRM</name>